<reference evidence="3" key="1">
    <citation type="submission" date="2021-02" db="EMBL/GenBank/DDBJ databases">
        <authorList>
            <person name="Dougan E. K."/>
            <person name="Rhodes N."/>
            <person name="Thang M."/>
            <person name="Chan C."/>
        </authorList>
    </citation>
    <scope>NUCLEOTIDE SEQUENCE</scope>
</reference>
<feature type="region of interest" description="Disordered" evidence="1">
    <location>
        <begin position="269"/>
        <end position="293"/>
    </location>
</feature>
<sequence length="308" mass="34409">MEKAMRWLDSFHNVEPQRAPSSIGCALTVLMFPVVLVYVIVWVVNYQNQPPVETLVIDWSVAKGPFPMKVQCAEANCWMWLSGCNSDASGQCIALTSGQEHTLQMCYSWRAREGLHMWWKSPNGTDPSTAGIKIFSDAPSGQVNQLVESGRSSMTYVKTHDLTQEEGSYNYLRREWFVMYLSPQALEPTHQGCQNEAPADAQTAQVVMRPEFYERKVEKTDLWVSVIGEAGGAFGLAQTAFFGLYLLLWYTQYGAQRLEEKVHNHTHSAQADLEAAKTAAPQPRMAGASESKLSEDEAFALGVERADI</sequence>
<gene>
    <name evidence="3" type="ORF">SPIL2461_LOCUS19796</name>
</gene>
<feature type="transmembrane region" description="Helical" evidence="2">
    <location>
        <begin position="21"/>
        <end position="44"/>
    </location>
</feature>
<dbReference type="EMBL" id="CAJNIZ010044856">
    <property type="protein sequence ID" value="CAE7703092.1"/>
    <property type="molecule type" value="Genomic_DNA"/>
</dbReference>
<protein>
    <submittedName>
        <fullName evidence="3">Uncharacterized protein</fullName>
    </submittedName>
</protein>
<dbReference type="Proteomes" id="UP000649617">
    <property type="component" value="Unassembled WGS sequence"/>
</dbReference>
<dbReference type="OrthoDB" id="416269at2759"/>
<name>A0A812X1U3_SYMPI</name>
<organism evidence="3 4">
    <name type="scientific">Symbiodinium pilosum</name>
    <name type="common">Dinoflagellate</name>
    <dbReference type="NCBI Taxonomy" id="2952"/>
    <lineage>
        <taxon>Eukaryota</taxon>
        <taxon>Sar</taxon>
        <taxon>Alveolata</taxon>
        <taxon>Dinophyceae</taxon>
        <taxon>Suessiales</taxon>
        <taxon>Symbiodiniaceae</taxon>
        <taxon>Symbiodinium</taxon>
    </lineage>
</organism>
<keyword evidence="2" id="KW-1133">Transmembrane helix</keyword>
<dbReference type="AlphaFoldDB" id="A0A812X1U3"/>
<proteinExistence type="predicted"/>
<evidence type="ECO:0000256" key="2">
    <source>
        <dbReference type="SAM" id="Phobius"/>
    </source>
</evidence>
<keyword evidence="2" id="KW-0812">Transmembrane</keyword>
<accession>A0A812X1U3</accession>
<evidence type="ECO:0000256" key="1">
    <source>
        <dbReference type="SAM" id="MobiDB-lite"/>
    </source>
</evidence>
<comment type="caution">
    <text evidence="3">The sequence shown here is derived from an EMBL/GenBank/DDBJ whole genome shotgun (WGS) entry which is preliminary data.</text>
</comment>
<keyword evidence="4" id="KW-1185">Reference proteome</keyword>
<evidence type="ECO:0000313" key="4">
    <source>
        <dbReference type="Proteomes" id="UP000649617"/>
    </source>
</evidence>
<keyword evidence="2" id="KW-0472">Membrane</keyword>
<evidence type="ECO:0000313" key="3">
    <source>
        <dbReference type="EMBL" id="CAE7703092.1"/>
    </source>
</evidence>